<keyword evidence="2" id="KW-1185">Reference proteome</keyword>
<accession>A0ACB5SSI2</accession>
<evidence type="ECO:0000313" key="1">
    <source>
        <dbReference type="EMBL" id="GME71649.1"/>
    </source>
</evidence>
<evidence type="ECO:0000313" key="2">
    <source>
        <dbReference type="Proteomes" id="UP001165064"/>
    </source>
</evidence>
<name>A0ACB5SSI2_AMBMO</name>
<dbReference type="Proteomes" id="UP001165064">
    <property type="component" value="Unassembled WGS sequence"/>
</dbReference>
<dbReference type="EMBL" id="BSXS01000251">
    <property type="protein sequence ID" value="GME71649.1"/>
    <property type="molecule type" value="Genomic_DNA"/>
</dbReference>
<sequence>MPPRSKTGSKKAPKKSTSVVSKGSSTGKKLNHLRSSTSSLPKSTTTGSASPQEADDGFQYTRLSQKSSGSSRKSAPKSRTTSTSNKKKTSSLFDEDEDDFMFSKNMLELKRKTYTSKKEQLKQKALGSSKTTSVSPLRPPKTTAKVMEDPIQKGINKLAEKKSSKKSKKPVVDETAEPAKTQKTTKASSSSTKVTAKPKVKPKAKPKAKPKPLPTEDPDTDFVDVNSMIDDVLNKRKKVAEKKKSAAVVDEVIDIDTESEPAAKPAPKPRKKRATTTSTTTTTTTTTAKSKAKSAPKTALSNKATAKKTKKSATETKRSTNKRRIQDAENPMSLLDFLEDGDDDYNSRFDDPTDLYSANPTPRKKQKVTTSIPSKSVSKKHMPEDHSELETSEATVNEPVKPKKSSAKATSTGRKRKATSTSNTAAAAKKTTKASSVEKKKPVRKIDVIELDDDDDDEEEEAEPPVKIIKKHMKEPSSSAGKKEKPAAVVKKPSTRKVTSVRPRNSKSQDTYDLHEENEKQLARTTKQKNPSRSISKPKTKTKSNTLPKRASPEDVDTQYNDDDNNNNNNDYDYDPSPFDNGGYQEAASVSKLPLNFDEEDNNRYHEDFNINSTTMIPLHLSPVKRSSTKSRTEKRRSSLSNRGKRLSSIGNGFVAEPHHDIPVDQLYKHFEPGLPDPHKMRQLLIWCVKRTTFRDLDPASSVNGNGNGKANGIGKKQKKKKNDVALKIAEVIRDDLIRELADGKISTSWWGEQDVDIDNELKQLVNGSQGSQGSSSQHHSSQTPIRIKPNPANVENKKYLDQYTAKLAELNKERQMWLDDNALCKGFPDVSRELLE</sequence>
<organism evidence="1 2">
    <name type="scientific">Ambrosiozyma monospora</name>
    <name type="common">Yeast</name>
    <name type="synonym">Endomycopsis monosporus</name>
    <dbReference type="NCBI Taxonomy" id="43982"/>
    <lineage>
        <taxon>Eukaryota</taxon>
        <taxon>Fungi</taxon>
        <taxon>Dikarya</taxon>
        <taxon>Ascomycota</taxon>
        <taxon>Saccharomycotina</taxon>
        <taxon>Pichiomycetes</taxon>
        <taxon>Pichiales</taxon>
        <taxon>Pichiaceae</taxon>
        <taxon>Ambrosiozyma</taxon>
    </lineage>
</organism>
<reference evidence="1" key="1">
    <citation type="submission" date="2023-04" db="EMBL/GenBank/DDBJ databases">
        <title>Ambrosiozyma monospora NBRC 10751.</title>
        <authorList>
            <person name="Ichikawa N."/>
            <person name="Sato H."/>
            <person name="Tonouchi N."/>
        </authorList>
    </citation>
    <scope>NUCLEOTIDE SEQUENCE</scope>
    <source>
        <strain evidence="1">NBRC 10751</strain>
    </source>
</reference>
<protein>
    <submittedName>
        <fullName evidence="1">Unnamed protein product</fullName>
    </submittedName>
</protein>
<comment type="caution">
    <text evidence="1">The sequence shown here is derived from an EMBL/GenBank/DDBJ whole genome shotgun (WGS) entry which is preliminary data.</text>
</comment>
<gene>
    <name evidence="1" type="ORF">Amon02_000066100</name>
</gene>
<proteinExistence type="predicted"/>